<feature type="compositionally biased region" description="Polar residues" evidence="2">
    <location>
        <begin position="240"/>
        <end position="256"/>
    </location>
</feature>
<dbReference type="InterPro" id="IPR001932">
    <property type="entry name" value="PPM-type_phosphatase-like_dom"/>
</dbReference>
<protein>
    <recommendedName>
        <fullName evidence="7">GAF domain-containing protein</fullName>
    </recommendedName>
</protein>
<evidence type="ECO:0000259" key="4">
    <source>
        <dbReference type="Pfam" id="PF13185"/>
    </source>
</evidence>
<gene>
    <name evidence="5" type="ORF">SSPO_012400</name>
</gene>
<dbReference type="Gene3D" id="3.60.40.10">
    <property type="entry name" value="PPM-type phosphatase domain"/>
    <property type="match status" value="1"/>
</dbReference>
<dbReference type="PANTHER" id="PTHR43156:SF2">
    <property type="entry name" value="STAGE II SPORULATION PROTEIN E"/>
    <property type="match status" value="1"/>
</dbReference>
<evidence type="ECO:0000259" key="3">
    <source>
        <dbReference type="Pfam" id="PF07228"/>
    </source>
</evidence>
<evidence type="ECO:0000313" key="5">
    <source>
        <dbReference type="EMBL" id="BBJ38522.1"/>
    </source>
</evidence>
<dbReference type="InterPro" id="IPR052016">
    <property type="entry name" value="Bact_Sigma-Reg"/>
</dbReference>
<reference evidence="5 6" key="1">
    <citation type="journal article" date="2020" name="Int. J. Syst. Evol. Microbiol.">
        <title>Reclassification of Streptomyces castelarensis and Streptomyces sporoclivatus as later heterotypic synonyms of Streptomyces antimycoticus.</title>
        <authorList>
            <person name="Komaki H."/>
            <person name="Tamura T."/>
        </authorList>
    </citation>
    <scope>NUCLEOTIDE SEQUENCE [LARGE SCALE GENOMIC DNA]</scope>
    <source>
        <strain evidence="5 6">NBRC 100767</strain>
    </source>
</reference>
<feature type="domain" description="GAF" evidence="4">
    <location>
        <begin position="4"/>
        <end position="54"/>
    </location>
</feature>
<evidence type="ECO:0000256" key="2">
    <source>
        <dbReference type="SAM" id="MobiDB-lite"/>
    </source>
</evidence>
<feature type="compositionally biased region" description="Polar residues" evidence="2">
    <location>
        <begin position="204"/>
        <end position="215"/>
    </location>
</feature>
<dbReference type="PANTHER" id="PTHR43156">
    <property type="entry name" value="STAGE II SPORULATION PROTEIN E-RELATED"/>
    <property type="match status" value="1"/>
</dbReference>
<feature type="region of interest" description="Disordered" evidence="2">
    <location>
        <begin position="197"/>
        <end position="256"/>
    </location>
</feature>
<dbReference type="GO" id="GO:0016791">
    <property type="term" value="F:phosphatase activity"/>
    <property type="evidence" value="ECO:0007669"/>
    <property type="project" value="TreeGrafter"/>
</dbReference>
<feature type="domain" description="PPM-type phosphatase" evidence="3">
    <location>
        <begin position="109"/>
        <end position="201"/>
    </location>
</feature>
<proteinExistence type="predicted"/>
<dbReference type="Pfam" id="PF13185">
    <property type="entry name" value="GAF_2"/>
    <property type="match status" value="1"/>
</dbReference>
<dbReference type="InterPro" id="IPR003018">
    <property type="entry name" value="GAF"/>
</dbReference>
<evidence type="ECO:0000313" key="6">
    <source>
        <dbReference type="Proteomes" id="UP000463951"/>
    </source>
</evidence>
<dbReference type="Pfam" id="PF07228">
    <property type="entry name" value="SpoIIE"/>
    <property type="match status" value="1"/>
</dbReference>
<dbReference type="SUPFAM" id="SSF55781">
    <property type="entry name" value="GAF domain-like"/>
    <property type="match status" value="1"/>
</dbReference>
<dbReference type="Gene3D" id="3.30.450.40">
    <property type="match status" value="1"/>
</dbReference>
<dbReference type="InterPro" id="IPR029016">
    <property type="entry name" value="GAF-like_dom_sf"/>
</dbReference>
<organism evidence="5 6">
    <name type="scientific">Streptomyces antimycoticus</name>
    <dbReference type="NCBI Taxonomy" id="68175"/>
    <lineage>
        <taxon>Bacteria</taxon>
        <taxon>Bacillati</taxon>
        <taxon>Actinomycetota</taxon>
        <taxon>Actinomycetes</taxon>
        <taxon>Kitasatosporales</taxon>
        <taxon>Streptomycetaceae</taxon>
        <taxon>Streptomyces</taxon>
        <taxon>Streptomyces violaceusniger group</taxon>
    </lineage>
</organism>
<dbReference type="AlphaFoldDB" id="A0A499UE00"/>
<name>A0A499UE00_9ACTN</name>
<evidence type="ECO:0000256" key="1">
    <source>
        <dbReference type="ARBA" id="ARBA00022801"/>
    </source>
</evidence>
<dbReference type="Proteomes" id="UP000463951">
    <property type="component" value="Chromosome"/>
</dbReference>
<accession>A0A499UE00</accession>
<dbReference type="InterPro" id="IPR036457">
    <property type="entry name" value="PPM-type-like_dom_sf"/>
</dbReference>
<dbReference type="EMBL" id="AP019620">
    <property type="protein sequence ID" value="BBJ38522.1"/>
    <property type="molecule type" value="Genomic_DNA"/>
</dbReference>
<sequence>MAYGIRSLLTVPLSGRGVRLGQVAFWRSGDAPPFDEEDRSFAEELAGQAAVAIDNARRYAREHATTLALQESLLPRGRPEQQAVVAAQRYLPAPGGVRGDWFDVIPLSGARVALVVGDVVGHGLHAAATMGRLRTAVLNFSVVDLPPDELLARLDDVVDQVDREETAANGGVGAAGATCLYAVYDPVSRNCTLARAGHPPRPWSTPTAPRPSSTCPPDRRWDSAGGSTRRPRRNCPKAAASSSTPMGWSGTANGTW</sequence>
<keyword evidence="1" id="KW-0378">Hydrolase</keyword>
<evidence type="ECO:0008006" key="7">
    <source>
        <dbReference type="Google" id="ProtNLM"/>
    </source>
</evidence>